<dbReference type="Proteomes" id="UP001358586">
    <property type="component" value="Chromosome 10"/>
</dbReference>
<protein>
    <submittedName>
        <fullName evidence="1">Uncharacterized protein</fullName>
    </submittedName>
</protein>
<comment type="caution">
    <text evidence="1">The sequence shown here is derived from an EMBL/GenBank/DDBJ whole genome shotgun (WGS) entry which is preliminary data.</text>
</comment>
<evidence type="ECO:0000313" key="2">
    <source>
        <dbReference type="Proteomes" id="UP001358586"/>
    </source>
</evidence>
<evidence type="ECO:0000313" key="1">
    <source>
        <dbReference type="EMBL" id="KAK5794568.1"/>
    </source>
</evidence>
<proteinExistence type="predicted"/>
<sequence length="89" mass="10344">MQFRPSSPLFFEIVEPTYLKLTMELFSMVHLQTVMARFDDPGTIQFRLSGLVHQLNVPEFGITLGLYIEEVMEENELHALNFHIHHSPS</sequence>
<organism evidence="1 2">
    <name type="scientific">Gossypium arboreum</name>
    <name type="common">Tree cotton</name>
    <name type="synonym">Gossypium nanking</name>
    <dbReference type="NCBI Taxonomy" id="29729"/>
    <lineage>
        <taxon>Eukaryota</taxon>
        <taxon>Viridiplantae</taxon>
        <taxon>Streptophyta</taxon>
        <taxon>Embryophyta</taxon>
        <taxon>Tracheophyta</taxon>
        <taxon>Spermatophyta</taxon>
        <taxon>Magnoliopsida</taxon>
        <taxon>eudicotyledons</taxon>
        <taxon>Gunneridae</taxon>
        <taxon>Pentapetalae</taxon>
        <taxon>rosids</taxon>
        <taxon>malvids</taxon>
        <taxon>Malvales</taxon>
        <taxon>Malvaceae</taxon>
        <taxon>Malvoideae</taxon>
        <taxon>Gossypium</taxon>
    </lineage>
</organism>
<name>A0ABR0NKU5_GOSAR</name>
<reference evidence="1 2" key="1">
    <citation type="submission" date="2023-03" db="EMBL/GenBank/DDBJ databases">
        <title>WGS of Gossypium arboreum.</title>
        <authorList>
            <person name="Yu D."/>
        </authorList>
    </citation>
    <scope>NUCLEOTIDE SEQUENCE [LARGE SCALE GENOMIC DNA]</scope>
    <source>
        <tissue evidence="1">Leaf</tissue>
    </source>
</reference>
<dbReference type="EMBL" id="JARKNE010000010">
    <property type="protein sequence ID" value="KAK5794568.1"/>
    <property type="molecule type" value="Genomic_DNA"/>
</dbReference>
<keyword evidence="2" id="KW-1185">Reference proteome</keyword>
<gene>
    <name evidence="1" type="ORF">PVK06_035805</name>
</gene>
<accession>A0ABR0NKU5</accession>